<name>A0ABS2QIN2_9BACI</name>
<gene>
    <name evidence="2" type="ORF">JOC77_001583</name>
</gene>
<dbReference type="RefSeq" id="WP_204541060.1">
    <property type="nucleotide sequence ID" value="NZ_JAFBFI010000005.1"/>
</dbReference>
<evidence type="ECO:0000313" key="2">
    <source>
        <dbReference type="EMBL" id="MBM7692156.1"/>
    </source>
</evidence>
<evidence type="ECO:0000313" key="3">
    <source>
        <dbReference type="Proteomes" id="UP000823486"/>
    </source>
</evidence>
<organism evidence="2 3">
    <name type="scientific">Peribacillus deserti</name>
    <dbReference type="NCBI Taxonomy" id="673318"/>
    <lineage>
        <taxon>Bacteria</taxon>
        <taxon>Bacillati</taxon>
        <taxon>Bacillota</taxon>
        <taxon>Bacilli</taxon>
        <taxon>Bacillales</taxon>
        <taxon>Bacillaceae</taxon>
        <taxon>Peribacillus</taxon>
    </lineage>
</organism>
<proteinExistence type="predicted"/>
<evidence type="ECO:0000256" key="1">
    <source>
        <dbReference type="SAM" id="MobiDB-lite"/>
    </source>
</evidence>
<dbReference type="Proteomes" id="UP000823486">
    <property type="component" value="Unassembled WGS sequence"/>
</dbReference>
<keyword evidence="3" id="KW-1185">Reference proteome</keyword>
<protein>
    <submittedName>
        <fullName evidence="2">Uncharacterized protein</fullName>
    </submittedName>
</protein>
<sequence length="69" mass="7852">MEKEPEFINWMLEGRGFGTGAGHASLENKKTTRTESVSDLPDPDSYNPEIEIEWNGKKEQIILTNKKSK</sequence>
<feature type="region of interest" description="Disordered" evidence="1">
    <location>
        <begin position="17"/>
        <end position="52"/>
    </location>
</feature>
<comment type="caution">
    <text evidence="2">The sequence shown here is derived from an EMBL/GenBank/DDBJ whole genome shotgun (WGS) entry which is preliminary data.</text>
</comment>
<reference evidence="2 3" key="1">
    <citation type="submission" date="2021-01" db="EMBL/GenBank/DDBJ databases">
        <title>Genomic Encyclopedia of Type Strains, Phase IV (KMG-IV): sequencing the most valuable type-strain genomes for metagenomic binning, comparative biology and taxonomic classification.</title>
        <authorList>
            <person name="Goeker M."/>
        </authorList>
    </citation>
    <scope>NUCLEOTIDE SEQUENCE [LARGE SCALE GENOMIC DNA]</scope>
    <source>
        <strain evidence="2 3">DSM 105482</strain>
    </source>
</reference>
<accession>A0ABS2QIN2</accession>
<dbReference type="EMBL" id="JAFBFI010000005">
    <property type="protein sequence ID" value="MBM7692156.1"/>
    <property type="molecule type" value="Genomic_DNA"/>
</dbReference>